<evidence type="ECO:0000313" key="1">
    <source>
        <dbReference type="EMBL" id="KUG22968.1"/>
    </source>
</evidence>
<sequence>MAALFILVLLILDYPGIRNRRKWNPEIVFAISTEGYGPAYARGEIFSKRQ</sequence>
<proteinExistence type="predicted"/>
<dbReference type="EMBL" id="LNQE01000929">
    <property type="protein sequence ID" value="KUG22968.1"/>
    <property type="molecule type" value="Genomic_DNA"/>
</dbReference>
<comment type="caution">
    <text evidence="1">The sequence shown here is derived from an EMBL/GenBank/DDBJ whole genome shotgun (WGS) entry which is preliminary data.</text>
</comment>
<name>A0A0W8FPX0_9ZZZZ</name>
<reference evidence="1" key="1">
    <citation type="journal article" date="2015" name="Proc. Natl. Acad. Sci. U.S.A.">
        <title>Networks of energetic and metabolic interactions define dynamics in microbial communities.</title>
        <authorList>
            <person name="Embree M."/>
            <person name="Liu J.K."/>
            <person name="Al-Bassam M.M."/>
            <person name="Zengler K."/>
        </authorList>
    </citation>
    <scope>NUCLEOTIDE SEQUENCE</scope>
</reference>
<dbReference type="AlphaFoldDB" id="A0A0W8FPX0"/>
<organism evidence="1">
    <name type="scientific">hydrocarbon metagenome</name>
    <dbReference type="NCBI Taxonomy" id="938273"/>
    <lineage>
        <taxon>unclassified sequences</taxon>
        <taxon>metagenomes</taxon>
        <taxon>ecological metagenomes</taxon>
    </lineage>
</organism>
<protein>
    <submittedName>
        <fullName evidence="1">Uncharacterized protein</fullName>
    </submittedName>
</protein>
<accession>A0A0W8FPX0</accession>
<gene>
    <name evidence="1" type="ORF">ASZ90_007253</name>
</gene>